<evidence type="ECO:0000256" key="1">
    <source>
        <dbReference type="SAM" id="MobiDB-lite"/>
    </source>
</evidence>
<organism evidence="2">
    <name type="scientific">Tanacetum cinerariifolium</name>
    <name type="common">Dalmatian daisy</name>
    <name type="synonym">Chrysanthemum cinerariifolium</name>
    <dbReference type="NCBI Taxonomy" id="118510"/>
    <lineage>
        <taxon>Eukaryota</taxon>
        <taxon>Viridiplantae</taxon>
        <taxon>Streptophyta</taxon>
        <taxon>Embryophyta</taxon>
        <taxon>Tracheophyta</taxon>
        <taxon>Spermatophyta</taxon>
        <taxon>Magnoliopsida</taxon>
        <taxon>eudicotyledons</taxon>
        <taxon>Gunneridae</taxon>
        <taxon>Pentapetalae</taxon>
        <taxon>asterids</taxon>
        <taxon>campanulids</taxon>
        <taxon>Asterales</taxon>
        <taxon>Asteraceae</taxon>
        <taxon>Asteroideae</taxon>
        <taxon>Anthemideae</taxon>
        <taxon>Anthemidinae</taxon>
        <taxon>Tanacetum</taxon>
    </lineage>
</organism>
<feature type="region of interest" description="Disordered" evidence="1">
    <location>
        <begin position="1"/>
        <end position="24"/>
    </location>
</feature>
<name>A0A699X2T7_TANCI</name>
<comment type="caution">
    <text evidence="2">The sequence shown here is derived from an EMBL/GenBank/DDBJ whole genome shotgun (WGS) entry which is preliminary data.</text>
</comment>
<dbReference type="AlphaFoldDB" id="A0A699X2T7"/>
<gene>
    <name evidence="2" type="ORF">Tci_926351</name>
</gene>
<accession>A0A699X2T7</accession>
<evidence type="ECO:0000313" key="2">
    <source>
        <dbReference type="EMBL" id="GFD54382.1"/>
    </source>
</evidence>
<feature type="non-terminal residue" evidence="2">
    <location>
        <position position="1"/>
    </location>
</feature>
<protein>
    <submittedName>
        <fullName evidence="2">Uncharacterized protein</fullName>
    </submittedName>
</protein>
<sequence length="58" mass="6792">GNEGSVVDQFTDDSDDEKIDNTDGRIRDRQQVGLQSRETELLHRQLEVLLYWIRSDTE</sequence>
<dbReference type="EMBL" id="BKCJ011805270">
    <property type="protein sequence ID" value="GFD54382.1"/>
    <property type="molecule type" value="Genomic_DNA"/>
</dbReference>
<proteinExistence type="predicted"/>
<reference evidence="2" key="1">
    <citation type="journal article" date="2019" name="Sci. Rep.">
        <title>Draft genome of Tanacetum cinerariifolium, the natural source of mosquito coil.</title>
        <authorList>
            <person name="Yamashiro T."/>
            <person name="Shiraishi A."/>
            <person name="Satake H."/>
            <person name="Nakayama K."/>
        </authorList>
    </citation>
    <scope>NUCLEOTIDE SEQUENCE</scope>
</reference>